<dbReference type="Proteomes" id="UP000077266">
    <property type="component" value="Unassembled WGS sequence"/>
</dbReference>
<dbReference type="Gene3D" id="3.30.420.40">
    <property type="match status" value="2"/>
</dbReference>
<dbReference type="OrthoDB" id="3133866at2759"/>
<sequence>VYADFLSFIFKHAVEFFTTSAHDGERIWSRLCDNVVIILATPNGWDSYQQGFLRDAIVVAGVLPQGFEPERLQFVTEAEASVHYALEHTRGGEWLTAGAHFAVLDAGGSTVDTTVYRCVSTTPKVVLEEVTGSECVQAGSVFVNRDAERLLKLKLANSKFNDAAFISAMLDVFERKTKRRFDGSDEPSVIAFGRMQDNDPSCGISRGRLTMTSDEVKLAFQNSLADIMDSCARIIERSPKVCDTVLLVGGYSDSAYLRAILREKFAIRGIQFITADDSTWYTKQLVQARAVRAHFAISLNEIYDDSKRSLKLESERPEAKYIAADGEPKIGPVFSTVAKKHEVISVESRKTFKYAHHYASKPDIEEMRNYSMTIFAFDGDSPPDWVYVRHTKSLSPGVRRVCKIVCDLSTMYDGLKSKVNPKGQEYWTIEYDFEVSFGTTSLQAEVQWKVNNVYKKSPLQAIPDSFV</sequence>
<name>A0A165MHY4_EXIGL</name>
<dbReference type="STRING" id="1314781.A0A165MHY4"/>
<keyword evidence="2" id="KW-1185">Reference proteome</keyword>
<dbReference type="AlphaFoldDB" id="A0A165MHY4"/>
<evidence type="ECO:0000313" key="1">
    <source>
        <dbReference type="EMBL" id="KZV99292.1"/>
    </source>
</evidence>
<protein>
    <recommendedName>
        <fullName evidence="3">Actin-like ATPase domain-containing protein</fullName>
    </recommendedName>
</protein>
<dbReference type="InParanoid" id="A0A165MHY4"/>
<dbReference type="Gene3D" id="3.90.640.10">
    <property type="entry name" value="Actin, Chain A, domain 4"/>
    <property type="match status" value="1"/>
</dbReference>
<reference evidence="1 2" key="1">
    <citation type="journal article" date="2016" name="Mol. Biol. Evol.">
        <title>Comparative Genomics of Early-Diverging Mushroom-Forming Fungi Provides Insights into the Origins of Lignocellulose Decay Capabilities.</title>
        <authorList>
            <person name="Nagy L.G."/>
            <person name="Riley R."/>
            <person name="Tritt A."/>
            <person name="Adam C."/>
            <person name="Daum C."/>
            <person name="Floudas D."/>
            <person name="Sun H."/>
            <person name="Yadav J.S."/>
            <person name="Pangilinan J."/>
            <person name="Larsson K.H."/>
            <person name="Matsuura K."/>
            <person name="Barry K."/>
            <person name="Labutti K."/>
            <person name="Kuo R."/>
            <person name="Ohm R.A."/>
            <person name="Bhattacharya S.S."/>
            <person name="Shirouzu T."/>
            <person name="Yoshinaga Y."/>
            <person name="Martin F.M."/>
            <person name="Grigoriev I.V."/>
            <person name="Hibbett D.S."/>
        </authorList>
    </citation>
    <scope>NUCLEOTIDE SEQUENCE [LARGE SCALE GENOMIC DNA]</scope>
    <source>
        <strain evidence="1 2">HHB12029</strain>
    </source>
</reference>
<evidence type="ECO:0008006" key="3">
    <source>
        <dbReference type="Google" id="ProtNLM"/>
    </source>
</evidence>
<dbReference type="InterPro" id="IPR043129">
    <property type="entry name" value="ATPase_NBD"/>
</dbReference>
<accession>A0A165MHY4</accession>
<gene>
    <name evidence="1" type="ORF">EXIGLDRAFT_725904</name>
</gene>
<feature type="non-terminal residue" evidence="1">
    <location>
        <position position="1"/>
    </location>
</feature>
<dbReference type="SUPFAM" id="SSF53067">
    <property type="entry name" value="Actin-like ATPase domain"/>
    <property type="match status" value="1"/>
</dbReference>
<proteinExistence type="predicted"/>
<dbReference type="EMBL" id="KV425911">
    <property type="protein sequence ID" value="KZV99292.1"/>
    <property type="molecule type" value="Genomic_DNA"/>
</dbReference>
<dbReference type="CDD" id="cd10170">
    <property type="entry name" value="ASKHA_NBD_HSP70"/>
    <property type="match status" value="1"/>
</dbReference>
<organism evidence="1 2">
    <name type="scientific">Exidia glandulosa HHB12029</name>
    <dbReference type="NCBI Taxonomy" id="1314781"/>
    <lineage>
        <taxon>Eukaryota</taxon>
        <taxon>Fungi</taxon>
        <taxon>Dikarya</taxon>
        <taxon>Basidiomycota</taxon>
        <taxon>Agaricomycotina</taxon>
        <taxon>Agaricomycetes</taxon>
        <taxon>Auriculariales</taxon>
        <taxon>Exidiaceae</taxon>
        <taxon>Exidia</taxon>
    </lineage>
</organism>
<evidence type="ECO:0000313" key="2">
    <source>
        <dbReference type="Proteomes" id="UP000077266"/>
    </source>
</evidence>
<dbReference type="PANTHER" id="PTHR14187:SF5">
    <property type="entry name" value="HEAT SHOCK 70 KDA PROTEIN 12A"/>
    <property type="match status" value="1"/>
</dbReference>
<dbReference type="PANTHER" id="PTHR14187">
    <property type="entry name" value="ALPHA KINASE/ELONGATION FACTOR 2 KINASE"/>
    <property type="match status" value="1"/>
</dbReference>